<dbReference type="STRING" id="1811193.A0O21_03405"/>
<name>A0A172Q6P9_9STRE</name>
<evidence type="ECO:0000259" key="3">
    <source>
        <dbReference type="SMART" id="SM00062"/>
    </source>
</evidence>
<dbReference type="GO" id="GO:0016020">
    <property type="term" value="C:membrane"/>
    <property type="evidence" value="ECO:0007669"/>
    <property type="project" value="InterPro"/>
</dbReference>
<dbReference type="Gene3D" id="3.40.190.10">
    <property type="entry name" value="Periplasmic binding protein-like II"/>
    <property type="match status" value="2"/>
</dbReference>
<keyword evidence="6" id="KW-1185">Reference proteome</keyword>
<dbReference type="Pfam" id="PF00497">
    <property type="entry name" value="SBP_bac_3"/>
    <property type="match status" value="1"/>
</dbReference>
<reference evidence="5 6" key="1">
    <citation type="journal article" date="2016" name="Int. J. Syst. Evol. Microbiol.">
        <title>Streptococcuspantholopis sp. nov., isolated from faeces of the Tibetan antelope (Pantholops hodgsonii).</title>
        <authorList>
            <person name="Bai X."/>
            <person name="Xiong Y."/>
            <person name="Lu S."/>
            <person name="Jin D."/>
            <person name="Lai X."/>
            <person name="Yang J."/>
            <person name="Niu L."/>
            <person name="Hu S."/>
            <person name="Meng X."/>
            <person name="Pu J."/>
            <person name="Ye C."/>
            <person name="Xu J."/>
        </authorList>
    </citation>
    <scope>NUCLEOTIDE SEQUENCE [LARGE SCALE GENOMIC DNA]</scope>
    <source>
        <strain evidence="5 6">TA 26</strain>
    </source>
</reference>
<dbReference type="EMBL" id="CP014699">
    <property type="protein sequence ID" value="AND79138.1"/>
    <property type="molecule type" value="Genomic_DNA"/>
</dbReference>
<evidence type="ECO:0000256" key="2">
    <source>
        <dbReference type="SAM" id="SignalP"/>
    </source>
</evidence>
<dbReference type="PANTHER" id="PTHR35936">
    <property type="entry name" value="MEMBRANE-BOUND LYTIC MUREIN TRANSGLYCOSYLASE F"/>
    <property type="match status" value="1"/>
</dbReference>
<keyword evidence="1 2" id="KW-0732">Signal</keyword>
<dbReference type="InterPro" id="IPR001320">
    <property type="entry name" value="Iontro_rcpt_C"/>
</dbReference>
<evidence type="ECO:0000313" key="5">
    <source>
        <dbReference type="EMBL" id="AND79138.1"/>
    </source>
</evidence>
<proteinExistence type="predicted"/>
<dbReference type="Proteomes" id="UP000077317">
    <property type="component" value="Chromosome"/>
</dbReference>
<dbReference type="SMART" id="SM00079">
    <property type="entry name" value="PBPe"/>
    <property type="match status" value="1"/>
</dbReference>
<accession>A0A172Q6P9</accession>
<organism evidence="5 6">
    <name type="scientific">Streptococcus pantholopis</name>
    <dbReference type="NCBI Taxonomy" id="1811193"/>
    <lineage>
        <taxon>Bacteria</taxon>
        <taxon>Bacillati</taxon>
        <taxon>Bacillota</taxon>
        <taxon>Bacilli</taxon>
        <taxon>Lactobacillales</taxon>
        <taxon>Streptococcaceae</taxon>
        <taxon>Streptococcus</taxon>
    </lineage>
</organism>
<dbReference type="PROSITE" id="PS51257">
    <property type="entry name" value="PROKAR_LIPOPROTEIN"/>
    <property type="match status" value="1"/>
</dbReference>
<dbReference type="CDD" id="cd13620">
    <property type="entry name" value="PBP2_GltS"/>
    <property type="match status" value="1"/>
</dbReference>
<dbReference type="GO" id="GO:0015276">
    <property type="term" value="F:ligand-gated monoatomic ion channel activity"/>
    <property type="evidence" value="ECO:0007669"/>
    <property type="project" value="InterPro"/>
</dbReference>
<evidence type="ECO:0000313" key="6">
    <source>
        <dbReference type="Proteomes" id="UP000077317"/>
    </source>
</evidence>
<feature type="chain" id="PRO_5007999646" evidence="2">
    <location>
        <begin position="27"/>
        <end position="272"/>
    </location>
</feature>
<feature type="domain" description="Solute-binding protein family 3/N-terminal" evidence="3">
    <location>
        <begin position="40"/>
        <end position="262"/>
    </location>
</feature>
<evidence type="ECO:0000259" key="4">
    <source>
        <dbReference type="SMART" id="SM00079"/>
    </source>
</evidence>
<sequence>MKIKTVFRSLAFITAALFLTACGSGGQEDTSVKDIEDKGTLVVAMNPEFAPFEFKTLVDGKDRIVGADVEIAQAIGEELGVKVKFSSMSFNNVLASLQSGKADIAISGISATEERRKVYDFSETYYESVNVVIVRKADLDKYKDTDAFSGLSVATQKGSIQESVAQEQLDGANIVSLTQNGEMINELKNSQVDGVVLEKPIAEGYVAKNDDLAIADISLKSGDSDAYAVAMPKGSTALKEKVDKVIKNLKESGKIDQFVQEAYDLSVSEKEQ</sequence>
<evidence type="ECO:0000256" key="1">
    <source>
        <dbReference type="ARBA" id="ARBA00022729"/>
    </source>
</evidence>
<dbReference type="KEGG" id="spat:A0O21_03405"/>
<gene>
    <name evidence="5" type="ORF">A0O21_03405</name>
</gene>
<dbReference type="SUPFAM" id="SSF53850">
    <property type="entry name" value="Periplasmic binding protein-like II"/>
    <property type="match status" value="1"/>
</dbReference>
<feature type="domain" description="Ionotropic glutamate receptor C-terminal" evidence="4">
    <location>
        <begin position="40"/>
        <end position="265"/>
    </location>
</feature>
<protein>
    <submittedName>
        <fullName evidence="5">Amino acid ABC transporter substrate-binding protein</fullName>
    </submittedName>
</protein>
<feature type="signal peptide" evidence="2">
    <location>
        <begin position="1"/>
        <end position="26"/>
    </location>
</feature>
<reference evidence="6" key="2">
    <citation type="submission" date="2016-03" db="EMBL/GenBank/DDBJ databases">
        <title>Streptococcus antelopensis sp. nov., isolated from the feces of the Tibetan antelope (Pantholops hodgsonii) in Hoh Xil National Nature Reserve, Qinghai, China.</title>
        <authorList>
            <person name="Bai X."/>
        </authorList>
    </citation>
    <scope>NUCLEOTIDE SEQUENCE [LARGE SCALE GENOMIC DNA]</scope>
    <source>
        <strain evidence="6">TA 26</strain>
    </source>
</reference>
<dbReference type="SMART" id="SM00062">
    <property type="entry name" value="PBPb"/>
    <property type="match status" value="1"/>
</dbReference>
<dbReference type="InterPro" id="IPR001638">
    <property type="entry name" value="Solute-binding_3/MltF_N"/>
</dbReference>
<dbReference type="AlphaFoldDB" id="A0A172Q6P9"/>
<dbReference type="OrthoDB" id="9774451at2"/>
<dbReference type="PANTHER" id="PTHR35936:SF17">
    <property type="entry name" value="ARGININE-BINDING EXTRACELLULAR PROTEIN ARTP"/>
    <property type="match status" value="1"/>
</dbReference>